<protein>
    <submittedName>
        <fullName evidence="4">Transcriptional regulator, TetR-family</fullName>
    </submittedName>
</protein>
<dbReference type="EMBL" id="CP006842">
    <property type="protein sequence ID" value="AHW64679.1"/>
    <property type="molecule type" value="Genomic_DNA"/>
</dbReference>
<dbReference type="PROSITE" id="PS50977">
    <property type="entry name" value="HTH_TETR_2"/>
    <property type="match status" value="1"/>
</dbReference>
<proteinExistence type="predicted"/>
<dbReference type="SUPFAM" id="SSF48498">
    <property type="entry name" value="Tetracyclin repressor-like, C-terminal domain"/>
    <property type="match status" value="1"/>
</dbReference>
<dbReference type="OrthoDB" id="63332at2"/>
<sequence>MPYQQTEKTRAHAQGRRDSILRAATALISSGGFAAASVRAIAEESGNAAGSVYRYFDNREKLLASVFRSIADREFRAVEYATMSAPPAIGDRLSSLLATFSTRALRNPTMAEALLFEPVNPLVEAERLTFRRRYHDLVVTVIRDGILVGEIPDQDAELSARSVIGANAEALMGRLSPESSVTDPDYLIASVTTFCLRALGAPQP</sequence>
<dbReference type="InterPro" id="IPR009057">
    <property type="entry name" value="Homeodomain-like_sf"/>
</dbReference>
<dbReference type="InterPro" id="IPR001647">
    <property type="entry name" value="HTH_TetR"/>
</dbReference>
<dbReference type="Gene3D" id="1.10.10.60">
    <property type="entry name" value="Homeodomain-like"/>
    <property type="match status" value="1"/>
</dbReference>
<dbReference type="HOGENOM" id="CLU_069356_12_0_11"/>
<dbReference type="PANTHER" id="PTHR30055">
    <property type="entry name" value="HTH-TYPE TRANSCRIPTIONAL REGULATOR RUTR"/>
    <property type="match status" value="1"/>
</dbReference>
<evidence type="ECO:0000313" key="5">
    <source>
        <dbReference type="Proteomes" id="UP000023703"/>
    </source>
</evidence>
<dbReference type="AlphaFoldDB" id="X5DTS6"/>
<reference evidence="4 5" key="1">
    <citation type="journal article" date="2015" name="Int. J. Syst. Evol. Microbiol.">
        <title>Revisiting Corynebacterium glyciniphilum (ex Kubota et al., 1972) sp. nov., nom. rev., isolated from putrefied banana.</title>
        <authorList>
            <person name="Al-Dilaimi A."/>
            <person name="Bednarz H."/>
            <person name="Lomker A."/>
            <person name="Niehaus K."/>
            <person name="Kalinowski J."/>
            <person name="Ruckert C."/>
        </authorList>
    </citation>
    <scope>NUCLEOTIDE SEQUENCE [LARGE SCALE GENOMIC DNA]</scope>
    <source>
        <strain evidence="4">AJ 3170</strain>
    </source>
</reference>
<dbReference type="KEGG" id="cgy:CGLY_11170"/>
<dbReference type="GO" id="GO:0000976">
    <property type="term" value="F:transcription cis-regulatory region binding"/>
    <property type="evidence" value="ECO:0007669"/>
    <property type="project" value="TreeGrafter"/>
</dbReference>
<dbReference type="SUPFAM" id="SSF46689">
    <property type="entry name" value="Homeodomain-like"/>
    <property type="match status" value="1"/>
</dbReference>
<dbReference type="RefSeq" id="WP_038549460.1">
    <property type="nucleotide sequence ID" value="NZ_CP006842.1"/>
</dbReference>
<dbReference type="Gene3D" id="1.10.357.10">
    <property type="entry name" value="Tetracycline Repressor, domain 2"/>
    <property type="match status" value="1"/>
</dbReference>
<dbReference type="GO" id="GO:0003700">
    <property type="term" value="F:DNA-binding transcription factor activity"/>
    <property type="evidence" value="ECO:0007669"/>
    <property type="project" value="TreeGrafter"/>
</dbReference>
<accession>X5DTS6</accession>
<dbReference type="PANTHER" id="PTHR30055:SF226">
    <property type="entry name" value="HTH-TYPE TRANSCRIPTIONAL REGULATOR PKSA"/>
    <property type="match status" value="1"/>
</dbReference>
<evidence type="ECO:0000259" key="3">
    <source>
        <dbReference type="PROSITE" id="PS50977"/>
    </source>
</evidence>
<keyword evidence="1 2" id="KW-0238">DNA-binding</keyword>
<evidence type="ECO:0000256" key="2">
    <source>
        <dbReference type="PROSITE-ProRule" id="PRU00335"/>
    </source>
</evidence>
<dbReference type="InterPro" id="IPR036271">
    <property type="entry name" value="Tet_transcr_reg_TetR-rel_C_sf"/>
</dbReference>
<dbReference type="PRINTS" id="PR00455">
    <property type="entry name" value="HTHTETR"/>
</dbReference>
<feature type="domain" description="HTH tetR-type" evidence="3">
    <location>
        <begin position="14"/>
        <end position="74"/>
    </location>
</feature>
<dbReference type="Proteomes" id="UP000023703">
    <property type="component" value="Chromosome"/>
</dbReference>
<dbReference type="InterPro" id="IPR050109">
    <property type="entry name" value="HTH-type_TetR-like_transc_reg"/>
</dbReference>
<dbReference type="eggNOG" id="COG1309">
    <property type="taxonomic scope" value="Bacteria"/>
</dbReference>
<evidence type="ECO:0000313" key="4">
    <source>
        <dbReference type="EMBL" id="AHW64679.1"/>
    </source>
</evidence>
<organism evidence="4 5">
    <name type="scientific">Corynebacterium glyciniphilum AJ 3170</name>
    <dbReference type="NCBI Taxonomy" id="1404245"/>
    <lineage>
        <taxon>Bacteria</taxon>
        <taxon>Bacillati</taxon>
        <taxon>Actinomycetota</taxon>
        <taxon>Actinomycetes</taxon>
        <taxon>Mycobacteriales</taxon>
        <taxon>Corynebacteriaceae</taxon>
        <taxon>Corynebacterium</taxon>
    </lineage>
</organism>
<dbReference type="STRING" id="1404245.CGLY_11170"/>
<gene>
    <name evidence="4" type="ORF">CGLY_11170</name>
</gene>
<dbReference type="Pfam" id="PF00440">
    <property type="entry name" value="TetR_N"/>
    <property type="match status" value="1"/>
</dbReference>
<name>X5DTS6_9CORY</name>
<feature type="DNA-binding region" description="H-T-H motif" evidence="2">
    <location>
        <begin position="37"/>
        <end position="56"/>
    </location>
</feature>
<evidence type="ECO:0000256" key="1">
    <source>
        <dbReference type="ARBA" id="ARBA00023125"/>
    </source>
</evidence>
<keyword evidence="5" id="KW-1185">Reference proteome</keyword>